<keyword evidence="4" id="KW-1185">Reference proteome</keyword>
<dbReference type="HOGENOM" id="CLU_2208778_0_0_9"/>
<evidence type="ECO:0000313" key="4">
    <source>
        <dbReference type="Proteomes" id="UP000010802"/>
    </source>
</evidence>
<accession>L0RZ56</accession>
<gene>
    <name evidence="3" type="ordered locus">TEPIRE1_0798</name>
</gene>
<proteinExistence type="predicted"/>
<dbReference type="GO" id="GO:0016020">
    <property type="term" value="C:membrane"/>
    <property type="evidence" value="ECO:0007669"/>
    <property type="project" value="InterPro"/>
</dbReference>
<evidence type="ECO:0000256" key="1">
    <source>
        <dbReference type="ARBA" id="ARBA00023136"/>
    </source>
</evidence>
<dbReference type="KEGG" id="tae:TepiRe1_0798"/>
<dbReference type="EMBL" id="HF563609">
    <property type="protein sequence ID" value="CCP25504.1"/>
    <property type="molecule type" value="Genomic_DNA"/>
</dbReference>
<dbReference type="RefSeq" id="WP_015295056.1">
    <property type="nucleotide sequence ID" value="NC_019954.2"/>
</dbReference>
<dbReference type="Pfam" id="PF03323">
    <property type="entry name" value="GerA"/>
    <property type="match status" value="1"/>
</dbReference>
<dbReference type="Proteomes" id="UP000010802">
    <property type="component" value="Chromosome"/>
</dbReference>
<name>L0RZ56_TEPAE</name>
<reference evidence="4" key="1">
    <citation type="journal article" date="2013" name="Genome Announc.">
        <title>First genome sequence of a syntrophic acetate-oxidizing bacterium, Tepidanaerobacter acetatoxydans strain Re1.</title>
        <authorList>
            <person name="Manzoor S."/>
            <person name="Bongcam-Rudloff E."/>
            <person name="Schnurer A."/>
            <person name="Muller B."/>
        </authorList>
    </citation>
    <scope>NUCLEOTIDE SEQUENCE [LARGE SCALE GENOMIC DNA]</scope>
    <source>
        <strain evidence="4">Re1</strain>
    </source>
</reference>
<organism evidence="3 4">
    <name type="scientific">Tepidanaerobacter acetatoxydans (strain DSM 21804 / JCM 16047 / Re1)</name>
    <dbReference type="NCBI Taxonomy" id="1209989"/>
    <lineage>
        <taxon>Bacteria</taxon>
        <taxon>Bacillati</taxon>
        <taxon>Bacillota</taxon>
        <taxon>Clostridia</taxon>
        <taxon>Thermosediminibacterales</taxon>
        <taxon>Tepidanaerobacteraceae</taxon>
        <taxon>Tepidanaerobacter</taxon>
    </lineage>
</organism>
<dbReference type="PATRIC" id="fig|1209989.3.peg.883"/>
<protein>
    <submittedName>
        <fullName evidence="3">Uncharacterized protein</fullName>
    </submittedName>
</protein>
<dbReference type="GO" id="GO:0009847">
    <property type="term" value="P:spore germination"/>
    <property type="evidence" value="ECO:0007669"/>
    <property type="project" value="InterPro"/>
</dbReference>
<dbReference type="OrthoDB" id="1726708at2"/>
<keyword evidence="1" id="KW-0472">Membrane</keyword>
<sequence length="107" mass="12148">MFSWMKKLHRTLVHSSSNQQSESDQDIPDKKGEPLSKDIKVNFEKMQDIFANSSDAVIRRFEVGSDVKIGAFIVYIDGLVDREIVQLSLMKPLMVDINPTTVGCKFN</sequence>
<evidence type="ECO:0000313" key="3">
    <source>
        <dbReference type="EMBL" id="CCP25504.1"/>
    </source>
</evidence>
<dbReference type="InterPro" id="IPR004995">
    <property type="entry name" value="Spore_Ger"/>
</dbReference>
<feature type="region of interest" description="Disordered" evidence="2">
    <location>
        <begin position="1"/>
        <end position="35"/>
    </location>
</feature>
<feature type="compositionally biased region" description="Basic residues" evidence="2">
    <location>
        <begin position="1"/>
        <end position="12"/>
    </location>
</feature>
<evidence type="ECO:0000256" key="2">
    <source>
        <dbReference type="SAM" id="MobiDB-lite"/>
    </source>
</evidence>
<dbReference type="AlphaFoldDB" id="L0RZ56"/>